<sequence length="138" mass="14668">MKFIFSSQLALVLILMISCQMKNDKDENEDLFRRLAVGSSTPSSTNRQSPDSQYYRIGGSISGLPSGANLTLAVNGTDQTIFNTGGPFLFPFPYPDRTSFVISVLSSPPGYTCTVSANANGAIQSANATSTIVLCTSP</sequence>
<dbReference type="Proteomes" id="UP000265798">
    <property type="component" value="Unassembled WGS sequence"/>
</dbReference>
<gene>
    <name evidence="2" type="ORF">DLM75_00015</name>
</gene>
<dbReference type="PROSITE" id="PS51257">
    <property type="entry name" value="PROKAR_LIPOPROTEIN"/>
    <property type="match status" value="1"/>
</dbReference>
<reference evidence="3" key="1">
    <citation type="submission" date="2018-05" db="EMBL/GenBank/DDBJ databases">
        <title>Leptospira yasudae sp. nov. and Leptospira stimsonii sp. nov., two pathogenic species of the genus Leptospira isolated from environmental sources.</title>
        <authorList>
            <person name="Casanovas-Massana A."/>
            <person name="Hamond C."/>
            <person name="Santos L.A."/>
            <person name="Hacker K.P."/>
            <person name="Balassiano I."/>
            <person name="Medeiros M.A."/>
            <person name="Reis M.G."/>
            <person name="Ko A.I."/>
            <person name="Wunder E.A."/>
        </authorList>
    </citation>
    <scope>NUCLEOTIDE SEQUENCE [LARGE SCALE GENOMIC DNA]</scope>
    <source>
        <strain evidence="3">Yale</strain>
    </source>
</reference>
<keyword evidence="1" id="KW-0732">Signal</keyword>
<feature type="chain" id="PRO_5017182503" description="Hemagglutinin" evidence="1">
    <location>
        <begin position="22"/>
        <end position="138"/>
    </location>
</feature>
<comment type="caution">
    <text evidence="2">The sequence shown here is derived from an EMBL/GenBank/DDBJ whole genome shotgun (WGS) entry which is preliminary data.</text>
</comment>
<dbReference type="EMBL" id="QHCT01000001">
    <property type="protein sequence ID" value="RHX91685.1"/>
    <property type="molecule type" value="Genomic_DNA"/>
</dbReference>
<evidence type="ECO:0000313" key="2">
    <source>
        <dbReference type="EMBL" id="RHX91685.1"/>
    </source>
</evidence>
<organism evidence="2 3">
    <name type="scientific">Leptospira stimsonii</name>
    <dbReference type="NCBI Taxonomy" id="2202203"/>
    <lineage>
        <taxon>Bacteria</taxon>
        <taxon>Pseudomonadati</taxon>
        <taxon>Spirochaetota</taxon>
        <taxon>Spirochaetia</taxon>
        <taxon>Leptospirales</taxon>
        <taxon>Leptospiraceae</taxon>
        <taxon>Leptospira</taxon>
    </lineage>
</organism>
<accession>A0A396ZAW8</accession>
<feature type="signal peptide" evidence="1">
    <location>
        <begin position="1"/>
        <end position="21"/>
    </location>
</feature>
<evidence type="ECO:0008006" key="4">
    <source>
        <dbReference type="Google" id="ProtNLM"/>
    </source>
</evidence>
<dbReference type="AlphaFoldDB" id="A0A396ZAW8"/>
<evidence type="ECO:0000256" key="1">
    <source>
        <dbReference type="SAM" id="SignalP"/>
    </source>
</evidence>
<protein>
    <recommendedName>
        <fullName evidence="4">Hemagglutinin</fullName>
    </recommendedName>
</protein>
<proteinExistence type="predicted"/>
<name>A0A396ZAW8_9LEPT</name>
<evidence type="ECO:0000313" key="3">
    <source>
        <dbReference type="Proteomes" id="UP000265798"/>
    </source>
</evidence>